<feature type="transmembrane region" description="Helical" evidence="6">
    <location>
        <begin position="7"/>
        <end position="29"/>
    </location>
</feature>
<dbReference type="Pfam" id="PF05140">
    <property type="entry name" value="ResB"/>
    <property type="match status" value="1"/>
</dbReference>
<proteinExistence type="predicted"/>
<dbReference type="AlphaFoldDB" id="A0A5J4QP06"/>
<feature type="transmembrane region" description="Helical" evidence="6">
    <location>
        <begin position="723"/>
        <end position="745"/>
    </location>
</feature>
<feature type="transmembrane region" description="Helical" evidence="6">
    <location>
        <begin position="41"/>
        <end position="64"/>
    </location>
</feature>
<dbReference type="PANTHER" id="PTHR30071:SF1">
    <property type="entry name" value="CYTOCHROME B_B6 PROTEIN-RELATED"/>
    <property type="match status" value="1"/>
</dbReference>
<accession>A0A5J4QP06</accession>
<feature type="transmembrane region" description="Helical" evidence="6">
    <location>
        <begin position="695"/>
        <end position="711"/>
    </location>
</feature>
<evidence type="ECO:0000256" key="1">
    <source>
        <dbReference type="ARBA" id="ARBA00004141"/>
    </source>
</evidence>
<evidence type="ECO:0000256" key="4">
    <source>
        <dbReference type="ARBA" id="ARBA00022989"/>
    </source>
</evidence>
<dbReference type="GO" id="GO:0005886">
    <property type="term" value="C:plasma membrane"/>
    <property type="evidence" value="ECO:0007669"/>
    <property type="project" value="TreeGrafter"/>
</dbReference>
<feature type="transmembrane region" description="Helical" evidence="6">
    <location>
        <begin position="661"/>
        <end position="683"/>
    </location>
</feature>
<comment type="caution">
    <text evidence="9">The sequence shown here is derived from an EMBL/GenBank/DDBJ whole genome shotgun (WGS) entry which is preliminary data.</text>
</comment>
<dbReference type="InterPro" id="IPR045062">
    <property type="entry name" value="Cyt_c_biogenesis_CcsA/CcmC"/>
</dbReference>
<feature type="transmembrane region" description="Helical" evidence="6">
    <location>
        <begin position="71"/>
        <end position="90"/>
    </location>
</feature>
<evidence type="ECO:0000256" key="2">
    <source>
        <dbReference type="ARBA" id="ARBA00022692"/>
    </source>
</evidence>
<gene>
    <name evidence="9" type="ORF">EZS27_027751</name>
</gene>
<comment type="subcellular location">
    <subcellularLocation>
        <location evidence="1">Membrane</location>
        <topology evidence="1">Multi-pass membrane protein</topology>
    </subcellularLocation>
</comment>
<dbReference type="InterPro" id="IPR002541">
    <property type="entry name" value="Cyt_c_assembly"/>
</dbReference>
<reference evidence="9" key="1">
    <citation type="submission" date="2019-03" db="EMBL/GenBank/DDBJ databases">
        <title>Single cell metagenomics reveals metabolic interactions within the superorganism composed of flagellate Streblomastix strix and complex community of Bacteroidetes bacteria on its surface.</title>
        <authorList>
            <person name="Treitli S.C."/>
            <person name="Kolisko M."/>
            <person name="Husnik F."/>
            <person name="Keeling P."/>
            <person name="Hampl V."/>
        </authorList>
    </citation>
    <scope>NUCLEOTIDE SEQUENCE</scope>
    <source>
        <strain evidence="9">STM</strain>
    </source>
</reference>
<keyword evidence="4 6" id="KW-1133">Transmembrane helix</keyword>
<keyword evidence="5 6" id="KW-0472">Membrane</keyword>
<dbReference type="InterPro" id="IPR007816">
    <property type="entry name" value="ResB-like_domain"/>
</dbReference>
<evidence type="ECO:0000256" key="6">
    <source>
        <dbReference type="SAM" id="Phobius"/>
    </source>
</evidence>
<feature type="domain" description="ResB-like" evidence="8">
    <location>
        <begin position="69"/>
        <end position="186"/>
    </location>
</feature>
<feature type="transmembrane region" description="Helical" evidence="6">
    <location>
        <begin position="520"/>
        <end position="541"/>
    </location>
</feature>
<evidence type="ECO:0000313" key="9">
    <source>
        <dbReference type="EMBL" id="KAA6322738.1"/>
    </source>
</evidence>
<dbReference type="PANTHER" id="PTHR30071">
    <property type="entry name" value="HEME EXPORTER PROTEIN C"/>
    <property type="match status" value="1"/>
</dbReference>
<dbReference type="EMBL" id="SNRY01002970">
    <property type="protein sequence ID" value="KAA6322738.1"/>
    <property type="molecule type" value="Genomic_DNA"/>
</dbReference>
<sequence>MKKKLIAGSFWAFAIMAVVIVVLGIATWMEHLYGSEFAYTAFYNSIWFTWLWILLATVACYYLIDTKLYKRIAVFSLHLAFLLILTGALITKLTGKNGHVHLREDQAVAYFVDENTHRMVHFPFILALKSFKIAYYPGTNSPADYISVVEVENAQGKSFEQEISMNHILQYNHFRFYQSSFDKDEKGSILSVSHDPWGISFSYVGYFLLFLSMLFILFNKKERFRFLLKKLAQKPAIIVLFVLIPALGHASPSFLLSKDATTISTEQAKKLGSLWVNYHGRICPVQTLANDFTLKLTGKNHYNHMSGEQVLFGWLFFPEQWQHIPMFTLRSEELKREINSSGQASFADFFDSQEQYKLVRYHPMIYGSGKLEGWIKEAAKLDEKIQLIGMLQSGQLMDVFPLNSLGQVQWYAPNSTLPEDVDNSYHLFVEHFFSMYYESLITGNAENANMFINKLSYLQQREAGEILPSDIHLQAERFYNHANVFYVLFMVCLTCGFIGLIYFIFSTLRNKSYPKAETVYYFLLCIVSLVIILGMALRAYIGGRLPLSNSYETLLVLACFTLLTGVLTRKYSMLITVFSFLLAGFTLLVAHIGSKSPLITPLVPVLQSPLLSIHVLVIMIAYGLCGFMTLNSLTSFTVYFFANRNVNKMVFIEKMKEISELFLYPATFLMGAGIFIGAIWANLSWGRYWGWDPKEVWALITFLLMGILFHRKTLKWFRKPILFHAYVFIVFLAVLMTYFGVNYILGGRHSYA</sequence>
<feature type="transmembrane region" description="Helical" evidence="6">
    <location>
        <begin position="613"/>
        <end position="641"/>
    </location>
</feature>
<protein>
    <submittedName>
        <fullName evidence="9">Cytochrome c biogenesis protein CcsA</fullName>
    </submittedName>
</protein>
<keyword evidence="3" id="KW-0201">Cytochrome c-type biogenesis</keyword>
<evidence type="ECO:0000256" key="5">
    <source>
        <dbReference type="ARBA" id="ARBA00023136"/>
    </source>
</evidence>
<keyword evidence="2 6" id="KW-0812">Transmembrane</keyword>
<feature type="domain" description="Cytochrome c assembly protein" evidence="7">
    <location>
        <begin position="548"/>
        <end position="745"/>
    </location>
</feature>
<evidence type="ECO:0000256" key="3">
    <source>
        <dbReference type="ARBA" id="ARBA00022748"/>
    </source>
</evidence>
<dbReference type="GO" id="GO:0017004">
    <property type="term" value="P:cytochrome complex assembly"/>
    <property type="evidence" value="ECO:0007669"/>
    <property type="project" value="UniProtKB-KW"/>
</dbReference>
<dbReference type="Pfam" id="PF01578">
    <property type="entry name" value="Cytochrom_C_asm"/>
    <property type="match status" value="1"/>
</dbReference>
<name>A0A5J4QP06_9ZZZZ</name>
<dbReference type="GO" id="GO:0020037">
    <property type="term" value="F:heme binding"/>
    <property type="evidence" value="ECO:0007669"/>
    <property type="project" value="InterPro"/>
</dbReference>
<evidence type="ECO:0000259" key="8">
    <source>
        <dbReference type="Pfam" id="PF05140"/>
    </source>
</evidence>
<evidence type="ECO:0000259" key="7">
    <source>
        <dbReference type="Pfam" id="PF01578"/>
    </source>
</evidence>
<feature type="transmembrane region" description="Helical" evidence="6">
    <location>
        <begin position="237"/>
        <end position="256"/>
    </location>
</feature>
<feature type="transmembrane region" description="Helical" evidence="6">
    <location>
        <begin position="197"/>
        <end position="217"/>
    </location>
</feature>
<feature type="transmembrane region" description="Helical" evidence="6">
    <location>
        <begin position="547"/>
        <end position="567"/>
    </location>
</feature>
<feature type="transmembrane region" description="Helical" evidence="6">
    <location>
        <begin position="484"/>
        <end position="508"/>
    </location>
</feature>
<organism evidence="9">
    <name type="scientific">termite gut metagenome</name>
    <dbReference type="NCBI Taxonomy" id="433724"/>
    <lineage>
        <taxon>unclassified sequences</taxon>
        <taxon>metagenomes</taxon>
        <taxon>organismal metagenomes</taxon>
    </lineage>
</organism>
<feature type="transmembrane region" description="Helical" evidence="6">
    <location>
        <begin position="574"/>
        <end position="593"/>
    </location>
</feature>